<sequence>MDNEEQHQSVKTESLLPILNADNYSSWYGRMKVHLRGKDLWNVCITKMVLDREPPPTLTV</sequence>
<dbReference type="EMBL" id="VSWC01000197">
    <property type="protein sequence ID" value="KAA1064541.1"/>
    <property type="molecule type" value="Genomic_DNA"/>
</dbReference>
<organism evidence="2 3">
    <name type="scientific">Puccinia graminis f. sp. tritici</name>
    <dbReference type="NCBI Taxonomy" id="56615"/>
    <lineage>
        <taxon>Eukaryota</taxon>
        <taxon>Fungi</taxon>
        <taxon>Dikarya</taxon>
        <taxon>Basidiomycota</taxon>
        <taxon>Pucciniomycotina</taxon>
        <taxon>Pucciniomycetes</taxon>
        <taxon>Pucciniales</taxon>
        <taxon>Pucciniaceae</taxon>
        <taxon>Puccinia</taxon>
    </lineage>
</organism>
<accession>A0A5B0LJL8</accession>
<reference evidence="2 3" key="1">
    <citation type="submission" date="2019-05" db="EMBL/GenBank/DDBJ databases">
        <title>Emergence of the Ug99 lineage of the wheat stem rust pathogen through somatic hybridization.</title>
        <authorList>
            <person name="Li F."/>
            <person name="Upadhyaya N.M."/>
            <person name="Sperschneider J."/>
            <person name="Matny O."/>
            <person name="Nguyen-Phuc H."/>
            <person name="Mago R."/>
            <person name="Raley C."/>
            <person name="Miller M.E."/>
            <person name="Silverstein K.A.T."/>
            <person name="Henningsen E."/>
            <person name="Hirsch C.D."/>
            <person name="Visser B."/>
            <person name="Pretorius Z.A."/>
            <person name="Steffenson B.J."/>
            <person name="Schwessinger B."/>
            <person name="Dodds P.N."/>
            <person name="Figueroa M."/>
        </authorList>
    </citation>
    <scope>NUCLEOTIDE SEQUENCE [LARGE SCALE GENOMIC DNA]</scope>
    <source>
        <strain evidence="2">21-0</strain>
    </source>
</reference>
<dbReference type="Proteomes" id="UP000324748">
    <property type="component" value="Unassembled WGS sequence"/>
</dbReference>
<proteinExistence type="predicted"/>
<evidence type="ECO:0000313" key="2">
    <source>
        <dbReference type="EMBL" id="KAA1064541.1"/>
    </source>
</evidence>
<protein>
    <recommendedName>
        <fullName evidence="1">DUF4219 domain-containing protein</fullName>
    </recommendedName>
</protein>
<evidence type="ECO:0000259" key="1">
    <source>
        <dbReference type="Pfam" id="PF13961"/>
    </source>
</evidence>
<keyword evidence="3" id="KW-1185">Reference proteome</keyword>
<dbReference type="OrthoDB" id="2507958at2759"/>
<name>A0A5B0LJL8_PUCGR</name>
<comment type="caution">
    <text evidence="2">The sequence shown here is derived from an EMBL/GenBank/DDBJ whole genome shotgun (WGS) entry which is preliminary data.</text>
</comment>
<gene>
    <name evidence="2" type="ORF">PGT21_007276</name>
</gene>
<evidence type="ECO:0000313" key="3">
    <source>
        <dbReference type="Proteomes" id="UP000324748"/>
    </source>
</evidence>
<feature type="domain" description="DUF4219" evidence="1">
    <location>
        <begin position="19"/>
        <end position="45"/>
    </location>
</feature>
<dbReference type="Pfam" id="PF13961">
    <property type="entry name" value="DUF4219"/>
    <property type="match status" value="1"/>
</dbReference>
<dbReference type="InterPro" id="IPR025314">
    <property type="entry name" value="DUF4219"/>
</dbReference>
<dbReference type="AlphaFoldDB" id="A0A5B0LJL8"/>